<dbReference type="AlphaFoldDB" id="M4RVI6"/>
<organism evidence="2 3">
    <name type="scientific">Paraglaciecola psychrophila 170</name>
    <dbReference type="NCBI Taxonomy" id="1129794"/>
    <lineage>
        <taxon>Bacteria</taxon>
        <taxon>Pseudomonadati</taxon>
        <taxon>Pseudomonadota</taxon>
        <taxon>Gammaproteobacteria</taxon>
        <taxon>Alteromonadales</taxon>
        <taxon>Alteromonadaceae</taxon>
        <taxon>Paraglaciecola</taxon>
    </lineage>
</organism>
<sequence>MKSITIMPLQPLKVALVLAFLTACGADSDEKVTLPVVLAPTPDPEPMLDHSGLTPLKANAIDDAEYLSGGDATLFISDEDAFSTRPDPIADDFTLDGNFTSGDHIFRTPHEDAGPLLNTSNCQGCHLNDGRGVLPNSIEQPFTSMLVKIGDRSGAPDPIYGNQLQTFAEQSFSTSDFTSGWPSYNGSINGDVLLGEAYTYIEFEEITSNYPDGTTYSLRNPIYKTKDLSFGDFTTDIHFSPRVAPQVFGVGLLEAIPEKYILALADDNDTNSDGISGRASMVTDLSGNETRLGRFTYKGQTSSVLQQGAAAYQGDIGITSSLFPDEPCTEAQTACLTVAEREKKVGDQYDISDLEMAQVEFYNRVLGVPARRGFDSNNAQWDTNIAAGRQQFF</sequence>
<dbReference type="Proteomes" id="UP000011864">
    <property type="component" value="Chromosome"/>
</dbReference>
<dbReference type="OrthoDB" id="9805202at2"/>
<protein>
    <recommendedName>
        <fullName evidence="4">Thiol oxidoreductase</fullName>
    </recommendedName>
</protein>
<proteinExistence type="predicted"/>
<name>M4RVI6_9ALTE</name>
<gene>
    <name evidence="2" type="ORF">C427_4584</name>
</gene>
<feature type="chain" id="PRO_5004056916" description="Thiol oxidoreductase" evidence="1">
    <location>
        <begin position="29"/>
        <end position="393"/>
    </location>
</feature>
<feature type="signal peptide" evidence="1">
    <location>
        <begin position="1"/>
        <end position="28"/>
    </location>
</feature>
<evidence type="ECO:0008006" key="4">
    <source>
        <dbReference type="Google" id="ProtNLM"/>
    </source>
</evidence>
<dbReference type="HOGENOM" id="CLU_830353_0_0_6"/>
<dbReference type="eggNOG" id="COG3488">
    <property type="taxonomic scope" value="Bacteria"/>
</dbReference>
<dbReference type="EMBL" id="CP003837">
    <property type="protein sequence ID" value="AGH46683.1"/>
    <property type="molecule type" value="Genomic_DNA"/>
</dbReference>
<reference evidence="2 3" key="1">
    <citation type="journal article" date="2013" name="Genome Announc.">
        <title>Complete Genome Sequence of Glaciecola psychrophila Strain 170T.</title>
        <authorList>
            <person name="Yin J."/>
            <person name="Chen J."/>
            <person name="Liu G."/>
            <person name="Yu Y."/>
            <person name="Song L."/>
            <person name="Wang X."/>
            <person name="Qu X."/>
        </authorList>
    </citation>
    <scope>NUCLEOTIDE SEQUENCE [LARGE SCALE GENOMIC DNA]</scope>
    <source>
        <strain evidence="2 3">170</strain>
    </source>
</reference>
<dbReference type="KEGG" id="gps:C427_4584"/>
<dbReference type="RefSeq" id="WP_015431215.1">
    <property type="nucleotide sequence ID" value="NC_020514.1"/>
</dbReference>
<accession>M4RVI6</accession>
<keyword evidence="1" id="KW-0732">Signal</keyword>
<dbReference type="InterPro" id="IPR010538">
    <property type="entry name" value="DHOR"/>
</dbReference>
<dbReference type="PATRIC" id="fig|1129794.4.peg.4563"/>
<dbReference type="PROSITE" id="PS51257">
    <property type="entry name" value="PROKAR_LIPOPROTEIN"/>
    <property type="match status" value="1"/>
</dbReference>
<dbReference type="STRING" id="1129794.C427_4584"/>
<evidence type="ECO:0000313" key="2">
    <source>
        <dbReference type="EMBL" id="AGH46683.1"/>
    </source>
</evidence>
<keyword evidence="3" id="KW-1185">Reference proteome</keyword>
<dbReference type="Pfam" id="PF06537">
    <property type="entry name" value="DHOR"/>
    <property type="match status" value="1"/>
</dbReference>
<evidence type="ECO:0000256" key="1">
    <source>
        <dbReference type="SAM" id="SignalP"/>
    </source>
</evidence>
<evidence type="ECO:0000313" key="3">
    <source>
        <dbReference type="Proteomes" id="UP000011864"/>
    </source>
</evidence>